<comment type="function">
    <text evidence="4">The pyruvate dehydrogenase complex catalyzes the overall conversion of pyruvate to acetyl-CoA and CO2.</text>
</comment>
<dbReference type="Proteomes" id="UP000515163">
    <property type="component" value="Unplaced"/>
</dbReference>
<dbReference type="InterPro" id="IPR009014">
    <property type="entry name" value="Transketo_C/PFOR_II"/>
</dbReference>
<dbReference type="Pfam" id="PF02780">
    <property type="entry name" value="Transketolase_C"/>
    <property type="match status" value="1"/>
</dbReference>
<dbReference type="AlphaFoldDB" id="A0A6P8IXG9"/>
<keyword evidence="6" id="KW-1185">Reference proteome</keyword>
<dbReference type="InterPro" id="IPR027110">
    <property type="entry name" value="PDHB_mito-type"/>
</dbReference>
<comment type="cofactor">
    <cofactor evidence="1 4">
        <name>thiamine diphosphate</name>
        <dbReference type="ChEBI" id="CHEBI:58937"/>
    </cofactor>
</comment>
<proteinExistence type="predicted"/>
<dbReference type="PANTHER" id="PTHR11624:SF96">
    <property type="entry name" value="PYRUVATE DEHYDROGENASE E1 COMPONENT SUBUNIT BETA, MITOCHONDRIAL"/>
    <property type="match status" value="1"/>
</dbReference>
<keyword evidence="3 4" id="KW-0786">Thiamine pyrophosphate</keyword>
<dbReference type="Gene3D" id="3.40.50.920">
    <property type="match status" value="1"/>
</dbReference>
<organism evidence="6 7">
    <name type="scientific">Actinia tenebrosa</name>
    <name type="common">Australian red waratah sea anemone</name>
    <dbReference type="NCBI Taxonomy" id="6105"/>
    <lineage>
        <taxon>Eukaryota</taxon>
        <taxon>Metazoa</taxon>
        <taxon>Cnidaria</taxon>
        <taxon>Anthozoa</taxon>
        <taxon>Hexacorallia</taxon>
        <taxon>Actiniaria</taxon>
        <taxon>Actiniidae</taxon>
        <taxon>Actinia</taxon>
    </lineage>
</organism>
<dbReference type="EC" id="1.2.4.1" evidence="4"/>
<dbReference type="InParanoid" id="A0A6P8IXG9"/>
<dbReference type="InterPro" id="IPR033248">
    <property type="entry name" value="Transketolase_C"/>
</dbReference>
<dbReference type="GO" id="GO:0006086">
    <property type="term" value="P:pyruvate decarboxylation to acetyl-CoA"/>
    <property type="evidence" value="ECO:0007669"/>
    <property type="project" value="InterPro"/>
</dbReference>
<feature type="domain" description="Transketolase C-terminal" evidence="5">
    <location>
        <begin position="18"/>
        <end position="135"/>
    </location>
</feature>
<keyword evidence="4" id="KW-0670">Pyruvate</keyword>
<evidence type="ECO:0000313" key="7">
    <source>
        <dbReference type="RefSeq" id="XP_031571787.1"/>
    </source>
</evidence>
<keyword evidence="2 4" id="KW-0560">Oxidoreductase</keyword>
<accession>A0A6P8IXG9</accession>
<evidence type="ECO:0000313" key="6">
    <source>
        <dbReference type="Proteomes" id="UP000515163"/>
    </source>
</evidence>
<reference evidence="7" key="1">
    <citation type="submission" date="2025-08" db="UniProtKB">
        <authorList>
            <consortium name="RefSeq"/>
        </authorList>
    </citation>
    <scope>IDENTIFICATION</scope>
    <source>
        <tissue evidence="7">Tentacle</tissue>
    </source>
</reference>
<protein>
    <recommendedName>
        <fullName evidence="4">Pyruvate dehydrogenase E1 component subunit beta</fullName>
        <ecNumber evidence="4">1.2.4.1</ecNumber>
    </recommendedName>
</protein>
<dbReference type="GO" id="GO:0004739">
    <property type="term" value="F:pyruvate dehydrogenase (acetyl-transferring) activity"/>
    <property type="evidence" value="ECO:0007669"/>
    <property type="project" value="UniProtKB-UniRule"/>
</dbReference>
<evidence type="ECO:0000256" key="3">
    <source>
        <dbReference type="ARBA" id="ARBA00023052"/>
    </source>
</evidence>
<evidence type="ECO:0000259" key="5">
    <source>
        <dbReference type="Pfam" id="PF02780"/>
    </source>
</evidence>
<dbReference type="PANTHER" id="PTHR11624">
    <property type="entry name" value="DEHYDROGENASE RELATED"/>
    <property type="match status" value="1"/>
</dbReference>
<dbReference type="OrthoDB" id="10266385at2759"/>
<dbReference type="RefSeq" id="XP_031571787.1">
    <property type="nucleotide sequence ID" value="XM_031715927.1"/>
</dbReference>
<gene>
    <name evidence="7" type="primary">LOC116305925</name>
</gene>
<evidence type="ECO:0000256" key="4">
    <source>
        <dbReference type="RuleBase" id="RU364074"/>
    </source>
</evidence>
<dbReference type="FunFam" id="3.40.50.920:FF:000001">
    <property type="entry name" value="Pyruvate dehydrogenase E1 beta subunit"/>
    <property type="match status" value="1"/>
</dbReference>
<name>A0A6P8IXG9_ACTTE</name>
<dbReference type="GeneID" id="116305925"/>
<comment type="catalytic activity">
    <reaction evidence="4">
        <text>N(6)-[(R)-lipoyl]-L-lysyl-[protein] + pyruvate + H(+) = N(6)-[(R)-S(8)-acetyldihydrolipoyl]-L-lysyl-[protein] + CO2</text>
        <dbReference type="Rhea" id="RHEA:19189"/>
        <dbReference type="Rhea" id="RHEA-COMP:10474"/>
        <dbReference type="Rhea" id="RHEA-COMP:10478"/>
        <dbReference type="ChEBI" id="CHEBI:15361"/>
        <dbReference type="ChEBI" id="CHEBI:15378"/>
        <dbReference type="ChEBI" id="CHEBI:16526"/>
        <dbReference type="ChEBI" id="CHEBI:83099"/>
        <dbReference type="ChEBI" id="CHEBI:83111"/>
        <dbReference type="EC" id="1.2.4.1"/>
    </reaction>
</comment>
<evidence type="ECO:0000256" key="1">
    <source>
        <dbReference type="ARBA" id="ARBA00001964"/>
    </source>
</evidence>
<dbReference type="KEGG" id="aten:116305925"/>
<dbReference type="SUPFAM" id="SSF52922">
    <property type="entry name" value="TK C-terminal domain-like"/>
    <property type="match status" value="1"/>
</dbReference>
<sequence>MIHADNVTILIYAFSIYNPGSHITIVAHSRMVDVSLQAAKQLEAEGIDAEVINLRSIRPLDTQCIIDSVKKTNHLITVEGGWPHFGVGAEISASIIESEAFNYLDAPIYRVTGADIPMPYATELEKNSTPQTHNVVNTVKKTLHVE</sequence>
<evidence type="ECO:0000256" key="2">
    <source>
        <dbReference type="ARBA" id="ARBA00023002"/>
    </source>
</evidence>